<organism evidence="2 3">
    <name type="scientific">Burkholderia cepacia</name>
    <name type="common">Pseudomonas cepacia</name>
    <dbReference type="NCBI Taxonomy" id="292"/>
    <lineage>
        <taxon>Bacteria</taxon>
        <taxon>Pseudomonadati</taxon>
        <taxon>Pseudomonadota</taxon>
        <taxon>Betaproteobacteria</taxon>
        <taxon>Burkholderiales</taxon>
        <taxon>Burkholderiaceae</taxon>
        <taxon>Burkholderia</taxon>
        <taxon>Burkholderia cepacia complex</taxon>
    </lineage>
</organism>
<proteinExistence type="predicted"/>
<dbReference type="Proteomes" id="UP000238206">
    <property type="component" value="Unassembled WGS sequence"/>
</dbReference>
<comment type="caution">
    <text evidence="2">The sequence shown here is derived from an EMBL/GenBank/DDBJ whole genome shotgun (WGS) entry which is preliminary data.</text>
</comment>
<evidence type="ECO:0000313" key="2">
    <source>
        <dbReference type="EMBL" id="PQP19724.1"/>
    </source>
</evidence>
<name>A0A2S8IY47_BURCE</name>
<evidence type="ECO:0000256" key="1">
    <source>
        <dbReference type="SAM" id="MobiDB-lite"/>
    </source>
</evidence>
<feature type="compositionally biased region" description="Basic and acidic residues" evidence="1">
    <location>
        <begin position="1"/>
        <end position="10"/>
    </location>
</feature>
<dbReference type="EMBL" id="PUIQ01000009">
    <property type="protein sequence ID" value="PQP19724.1"/>
    <property type="molecule type" value="Genomic_DNA"/>
</dbReference>
<gene>
    <name evidence="2" type="ORF">C5615_09815</name>
</gene>
<sequence>MGDTKRKPVEDGDDDGDDEGTGKDEPLNNKPPRQSTRMHKTECTECGYTARVSAKWLKVGAPLCPAAHGPMEYDVGAVEGTDH</sequence>
<reference evidence="2 3" key="1">
    <citation type="submission" date="2018-02" db="EMBL/GenBank/DDBJ databases">
        <title>Draft genome sequencing of Burkholderia cepacia Y14-15.</title>
        <authorList>
            <person name="Zheng B.-X."/>
        </authorList>
    </citation>
    <scope>NUCLEOTIDE SEQUENCE [LARGE SCALE GENOMIC DNA]</scope>
    <source>
        <strain evidence="2 3">Y14-15</strain>
    </source>
</reference>
<evidence type="ECO:0000313" key="3">
    <source>
        <dbReference type="Proteomes" id="UP000238206"/>
    </source>
</evidence>
<feature type="region of interest" description="Disordered" evidence="1">
    <location>
        <begin position="1"/>
        <end position="41"/>
    </location>
</feature>
<protein>
    <submittedName>
        <fullName evidence="2">Uncharacterized protein</fullName>
    </submittedName>
</protein>
<dbReference type="AlphaFoldDB" id="A0A2S8IY47"/>
<accession>A0A2S8IY47</accession>